<organism evidence="1 2">
    <name type="scientific">Paramecium octaurelia</name>
    <dbReference type="NCBI Taxonomy" id="43137"/>
    <lineage>
        <taxon>Eukaryota</taxon>
        <taxon>Sar</taxon>
        <taxon>Alveolata</taxon>
        <taxon>Ciliophora</taxon>
        <taxon>Intramacronucleata</taxon>
        <taxon>Oligohymenophorea</taxon>
        <taxon>Peniculida</taxon>
        <taxon>Parameciidae</taxon>
        <taxon>Paramecium</taxon>
    </lineage>
</organism>
<keyword evidence="2" id="KW-1185">Reference proteome</keyword>
<proteinExistence type="predicted"/>
<evidence type="ECO:0000313" key="2">
    <source>
        <dbReference type="Proteomes" id="UP000683925"/>
    </source>
</evidence>
<evidence type="ECO:0000313" key="1">
    <source>
        <dbReference type="EMBL" id="CAD8172714.1"/>
    </source>
</evidence>
<gene>
    <name evidence="1" type="ORF">POCTA_138.1.T0600266</name>
</gene>
<dbReference type="EMBL" id="CAJJDP010000059">
    <property type="protein sequence ID" value="CAD8172714.1"/>
    <property type="molecule type" value="Genomic_DNA"/>
</dbReference>
<dbReference type="AlphaFoldDB" id="A0A8S1V737"/>
<reference evidence="1" key="1">
    <citation type="submission" date="2021-01" db="EMBL/GenBank/DDBJ databases">
        <authorList>
            <consortium name="Genoscope - CEA"/>
            <person name="William W."/>
        </authorList>
    </citation>
    <scope>NUCLEOTIDE SEQUENCE</scope>
</reference>
<comment type="caution">
    <text evidence="1">The sequence shown here is derived from an EMBL/GenBank/DDBJ whole genome shotgun (WGS) entry which is preliminary data.</text>
</comment>
<name>A0A8S1V737_PAROT</name>
<dbReference type="Proteomes" id="UP000683925">
    <property type="component" value="Unassembled WGS sequence"/>
</dbReference>
<accession>A0A8S1V737</accession>
<protein>
    <submittedName>
        <fullName evidence="1">Uncharacterized protein</fullName>
    </submittedName>
</protein>
<sequence>MQIQKRDSLTQDKKIEININLQTSNKNSNFIYISFNLFHYIG</sequence>